<evidence type="ECO:0000313" key="1">
    <source>
        <dbReference type="EMBL" id="CBK96093.1"/>
    </source>
</evidence>
<dbReference type="BioCyc" id="ESIR657319:G136K-729-MONOMER"/>
<protein>
    <submittedName>
        <fullName evidence="1">Uncharacterized protein</fullName>
    </submittedName>
</protein>
<accession>D4JSM4</accession>
<reference evidence="1 2" key="1">
    <citation type="submission" date="2010-03" db="EMBL/GenBank/DDBJ databases">
        <title>The genome sequence of Eubacterium siraeum 70/3.</title>
        <authorList>
            <consortium name="metaHIT consortium -- http://www.metahit.eu/"/>
            <person name="Pajon A."/>
            <person name="Turner K."/>
            <person name="Parkhill J."/>
            <person name="Duncan S."/>
            <person name="Flint H."/>
        </authorList>
    </citation>
    <scope>NUCLEOTIDE SEQUENCE [LARGE SCALE GENOMIC DNA]</scope>
    <source>
        <strain evidence="1 2">70/3</strain>
    </source>
</reference>
<dbReference type="KEGG" id="esu:EUS_08570"/>
<dbReference type="PATRIC" id="fig|657319.3.peg.1107"/>
<proteinExistence type="predicted"/>
<sequence>MLLQPGNVRIKRKRFIDIAINPGKSYNVNYMAIICERTVESP</sequence>
<evidence type="ECO:0000313" key="2">
    <source>
        <dbReference type="Proteomes" id="UP000008803"/>
    </source>
</evidence>
<dbReference type="EMBL" id="FP929044">
    <property type="protein sequence ID" value="CBK96093.1"/>
    <property type="molecule type" value="Genomic_DNA"/>
</dbReference>
<organism evidence="1 2">
    <name type="scientific">[Eubacterium] siraeum 70/3</name>
    <dbReference type="NCBI Taxonomy" id="657319"/>
    <lineage>
        <taxon>Bacteria</taxon>
        <taxon>Bacillati</taxon>
        <taxon>Bacillota</taxon>
        <taxon>Clostridia</taxon>
        <taxon>Eubacteriales</taxon>
        <taxon>Oscillospiraceae</taxon>
        <taxon>Oscillospiraceae incertae sedis</taxon>
    </lineage>
</organism>
<dbReference type="Proteomes" id="UP000008803">
    <property type="component" value="Chromosome"/>
</dbReference>
<name>D4JSM4_9FIRM</name>
<dbReference type="AlphaFoldDB" id="D4JSM4"/>
<reference evidence="1 2" key="2">
    <citation type="submission" date="2010-03" db="EMBL/GenBank/DDBJ databases">
        <authorList>
            <person name="Pajon A."/>
        </authorList>
    </citation>
    <scope>NUCLEOTIDE SEQUENCE [LARGE SCALE GENOMIC DNA]</scope>
    <source>
        <strain evidence="1 2">70/3</strain>
    </source>
</reference>
<gene>
    <name evidence="1" type="ORF">EUS_08570</name>
</gene>
<dbReference type="HOGENOM" id="CLU_3251738_0_0_9"/>